<keyword evidence="6" id="KW-0414">Isoprene biosynthesis</keyword>
<dbReference type="SFLD" id="SFLDS00005">
    <property type="entry name" value="Isoprenoid_Synthase_Type_I"/>
    <property type="match status" value="1"/>
</dbReference>
<dbReference type="GO" id="GO:0016114">
    <property type="term" value="P:terpenoid biosynthetic process"/>
    <property type="evidence" value="ECO:0007669"/>
    <property type="project" value="UniProtKB-ARBA"/>
</dbReference>
<comment type="similarity">
    <text evidence="2 7">Belongs to the FPP/GGPP synthase family.</text>
</comment>
<reference evidence="8 9" key="1">
    <citation type="submission" date="2019-02" db="EMBL/GenBank/DDBJ databases">
        <authorList>
            <person name="Manzano-Marin A."/>
            <person name="Manzano-Marin A."/>
        </authorList>
    </citation>
    <scope>NUCLEOTIDE SEQUENCE [LARGE SCALE GENOMIC DNA]</scope>
    <source>
        <strain evidence="8 9">ErCikochiana</strain>
    </source>
</reference>
<dbReference type="GO" id="GO:0004337">
    <property type="term" value="F:(2E,6E)-farnesyl diphosphate synthase activity"/>
    <property type="evidence" value="ECO:0007669"/>
    <property type="project" value="UniProtKB-EC"/>
</dbReference>
<name>A0A451D9M6_9GAMM</name>
<organism evidence="8 9">
    <name type="scientific">Candidatus Erwinia haradaeae</name>
    <dbReference type="NCBI Taxonomy" id="1922217"/>
    <lineage>
        <taxon>Bacteria</taxon>
        <taxon>Pseudomonadati</taxon>
        <taxon>Pseudomonadota</taxon>
        <taxon>Gammaproteobacteria</taxon>
        <taxon>Enterobacterales</taxon>
        <taxon>Erwiniaceae</taxon>
        <taxon>Erwinia</taxon>
    </lineage>
</organism>
<dbReference type="Pfam" id="PF00348">
    <property type="entry name" value="polyprenyl_synt"/>
    <property type="match status" value="1"/>
</dbReference>
<keyword evidence="4" id="KW-0479">Metal-binding</keyword>
<dbReference type="EMBL" id="LR217715">
    <property type="protein sequence ID" value="VFP82992.1"/>
    <property type="molecule type" value="Genomic_DNA"/>
</dbReference>
<dbReference type="GO" id="GO:0008654">
    <property type="term" value="P:phospholipid biosynthetic process"/>
    <property type="evidence" value="ECO:0007669"/>
    <property type="project" value="UniProtKB-ARBA"/>
</dbReference>
<dbReference type="InterPro" id="IPR000092">
    <property type="entry name" value="Polyprenyl_synt"/>
</dbReference>
<dbReference type="InterPro" id="IPR033749">
    <property type="entry name" value="Polyprenyl_synt_CS"/>
</dbReference>
<dbReference type="GO" id="GO:0005737">
    <property type="term" value="C:cytoplasm"/>
    <property type="evidence" value="ECO:0007669"/>
    <property type="project" value="UniProtKB-ARBA"/>
</dbReference>
<evidence type="ECO:0000256" key="5">
    <source>
        <dbReference type="ARBA" id="ARBA00022842"/>
    </source>
</evidence>
<evidence type="ECO:0000313" key="9">
    <source>
        <dbReference type="Proteomes" id="UP000294368"/>
    </source>
</evidence>
<evidence type="ECO:0000313" key="8">
    <source>
        <dbReference type="EMBL" id="VFP82992.1"/>
    </source>
</evidence>
<gene>
    <name evidence="8" type="primary">ispA</name>
    <name evidence="8" type="ORF">ERCIKOCA2762_235</name>
</gene>
<proteinExistence type="inferred from homology"/>
<dbReference type="CDD" id="cd00685">
    <property type="entry name" value="Trans_IPPS_HT"/>
    <property type="match status" value="1"/>
</dbReference>
<evidence type="ECO:0000256" key="3">
    <source>
        <dbReference type="ARBA" id="ARBA00022679"/>
    </source>
</evidence>
<dbReference type="PANTHER" id="PTHR43281:SF1">
    <property type="entry name" value="FARNESYL DIPHOSPHATE SYNTHASE"/>
    <property type="match status" value="1"/>
</dbReference>
<evidence type="ECO:0000256" key="2">
    <source>
        <dbReference type="ARBA" id="ARBA00006706"/>
    </source>
</evidence>
<dbReference type="NCBIfam" id="NF007877">
    <property type="entry name" value="PRK10581.1"/>
    <property type="match status" value="1"/>
</dbReference>
<dbReference type="AlphaFoldDB" id="A0A451D9M6"/>
<dbReference type="EC" id="2.5.1.10" evidence="8"/>
<accession>A0A451D9M6</accession>
<dbReference type="RefSeq" id="WP_157988397.1">
    <property type="nucleotide sequence ID" value="NZ_LR217715.1"/>
</dbReference>
<keyword evidence="5" id="KW-0460">Magnesium</keyword>
<dbReference type="OrthoDB" id="9805316at2"/>
<dbReference type="InterPro" id="IPR008949">
    <property type="entry name" value="Isoprenoid_synthase_dom_sf"/>
</dbReference>
<protein>
    <submittedName>
        <fullName evidence="8">Farnesyl diphosphate synthase</fullName>
        <ecNumber evidence="8">2.5.1.10</ecNumber>
    </submittedName>
</protein>
<dbReference type="FunFam" id="1.10.600.10:FF:000001">
    <property type="entry name" value="Geranylgeranyl diphosphate synthase"/>
    <property type="match status" value="1"/>
</dbReference>
<dbReference type="PROSITE" id="PS00444">
    <property type="entry name" value="POLYPRENYL_SYNTHASE_2"/>
    <property type="match status" value="1"/>
</dbReference>
<evidence type="ECO:0000256" key="6">
    <source>
        <dbReference type="ARBA" id="ARBA00023229"/>
    </source>
</evidence>
<dbReference type="SUPFAM" id="SSF48576">
    <property type="entry name" value="Terpenoid synthases"/>
    <property type="match status" value="1"/>
</dbReference>
<dbReference type="Proteomes" id="UP000294368">
    <property type="component" value="Chromosome"/>
</dbReference>
<sequence length="299" mass="32249">MSVNVLLDGYYNRVNAVLQTYISKLPFKNTPFVKAIEYSTLLGGKRIRPLLVYATGSMLHTEDAALDVPAIAIECIHAYSLIHDDLPAMDNENLRRGQPTCHRKFGESMAILAGDALQALAYSILVDAPMPGVIIENRLAMLSELANASGVTGMCGGQALDLIAEGKKVTLEDLEKIHRYKTGSLIRSAVRLGALTAGDCGRSVLPALDCFSNAIGLAFQVQDDILDVVDDIGTLGKKTGSGKFLGKNTYPTLLGASNTQEKIQDLYQTSLNALSILSEQKYNTTMLQALASVIITRNK</sequence>
<dbReference type="PROSITE" id="PS00723">
    <property type="entry name" value="POLYPRENYL_SYNTHASE_1"/>
    <property type="match status" value="1"/>
</dbReference>
<dbReference type="GO" id="GO:0046872">
    <property type="term" value="F:metal ion binding"/>
    <property type="evidence" value="ECO:0007669"/>
    <property type="project" value="UniProtKB-KW"/>
</dbReference>
<dbReference type="SFLD" id="SFLDG01017">
    <property type="entry name" value="Polyprenyl_Transferase_Like"/>
    <property type="match status" value="1"/>
</dbReference>
<evidence type="ECO:0000256" key="1">
    <source>
        <dbReference type="ARBA" id="ARBA00001946"/>
    </source>
</evidence>
<keyword evidence="3 7" id="KW-0808">Transferase</keyword>
<dbReference type="InterPro" id="IPR053378">
    <property type="entry name" value="Prenyl_diphosphate_synthase"/>
</dbReference>
<dbReference type="PANTHER" id="PTHR43281">
    <property type="entry name" value="FARNESYL DIPHOSPHATE SYNTHASE"/>
    <property type="match status" value="1"/>
</dbReference>
<dbReference type="Gene3D" id="1.10.600.10">
    <property type="entry name" value="Farnesyl Diphosphate Synthase"/>
    <property type="match status" value="1"/>
</dbReference>
<evidence type="ECO:0000256" key="4">
    <source>
        <dbReference type="ARBA" id="ARBA00022723"/>
    </source>
</evidence>
<comment type="cofactor">
    <cofactor evidence="1">
        <name>Mg(2+)</name>
        <dbReference type="ChEBI" id="CHEBI:18420"/>
    </cofactor>
</comment>
<dbReference type="NCBIfam" id="NF045485">
    <property type="entry name" value="FPPsyn"/>
    <property type="match status" value="1"/>
</dbReference>
<evidence type="ECO:0000256" key="7">
    <source>
        <dbReference type="RuleBase" id="RU004466"/>
    </source>
</evidence>